<dbReference type="SUPFAM" id="SSF48452">
    <property type="entry name" value="TPR-like"/>
    <property type="match status" value="1"/>
</dbReference>
<dbReference type="Pfam" id="PF07719">
    <property type="entry name" value="TPR_2"/>
    <property type="match status" value="1"/>
</dbReference>
<dbReference type="EMBL" id="CP081070">
    <property type="protein sequence ID" value="UWQ55373.1"/>
    <property type="molecule type" value="Genomic_DNA"/>
</dbReference>
<accession>A0A9Q9M465</accession>
<keyword evidence="2 3" id="KW-0802">TPR repeat</keyword>
<dbReference type="Gene3D" id="1.25.40.10">
    <property type="entry name" value="Tetratricopeptide repeat domain"/>
    <property type="match status" value="1"/>
</dbReference>
<feature type="repeat" description="TPR" evidence="3">
    <location>
        <begin position="91"/>
        <end position="124"/>
    </location>
</feature>
<dbReference type="Proteomes" id="UP001058713">
    <property type="component" value="Chromosome"/>
</dbReference>
<evidence type="ECO:0000313" key="6">
    <source>
        <dbReference type="EMBL" id="UWQ55373.1"/>
    </source>
</evidence>
<keyword evidence="5" id="KW-0732">Signal</keyword>
<evidence type="ECO:0000256" key="1">
    <source>
        <dbReference type="ARBA" id="ARBA00022737"/>
    </source>
</evidence>
<evidence type="ECO:0000313" key="7">
    <source>
        <dbReference type="Proteomes" id="UP001058713"/>
    </source>
</evidence>
<dbReference type="AlphaFoldDB" id="A0A9Q9M465"/>
<evidence type="ECO:0000256" key="3">
    <source>
        <dbReference type="PROSITE-ProRule" id="PRU00339"/>
    </source>
</evidence>
<dbReference type="InterPro" id="IPR019734">
    <property type="entry name" value="TPR_rpt"/>
</dbReference>
<feature type="signal peptide" evidence="5">
    <location>
        <begin position="1"/>
        <end position="18"/>
    </location>
</feature>
<dbReference type="KEGG" id="lcae:K3721_07470"/>
<keyword evidence="1" id="KW-0677">Repeat</keyword>
<dbReference type="PROSITE" id="PS50005">
    <property type="entry name" value="TPR"/>
    <property type="match status" value="1"/>
</dbReference>
<sequence length="177" mass="19440">MRFLALAAALTLPVAALAASGNDWNPPKPTETTKTCKGKRVWDEQKKRCVRPRKSSLNQEQLLGAARELAYAGRQEDAQAVLSAMADQQESLVLTYWGFTHRKLGNLELAQAYYDQALASDPDNILARSYMGQGLVQQGKYGAALIQWKEIRARGGDGTWAEASLRSALETGASYSY</sequence>
<evidence type="ECO:0000256" key="5">
    <source>
        <dbReference type="SAM" id="SignalP"/>
    </source>
</evidence>
<feature type="chain" id="PRO_5040188655" evidence="5">
    <location>
        <begin position="19"/>
        <end position="177"/>
    </location>
</feature>
<gene>
    <name evidence="6" type="ORF">K3721_07470</name>
</gene>
<reference evidence="6" key="1">
    <citation type="submission" date="2021-08" db="EMBL/GenBank/DDBJ databases">
        <authorList>
            <person name="Nwanade C."/>
            <person name="Wang M."/>
            <person name="Masoudi A."/>
            <person name="Yu Z."/>
            <person name="Liu J."/>
        </authorList>
    </citation>
    <scope>NUCLEOTIDE SEQUENCE</scope>
    <source>
        <strain evidence="6">S122</strain>
    </source>
</reference>
<proteinExistence type="predicted"/>
<dbReference type="InterPro" id="IPR013105">
    <property type="entry name" value="TPR_2"/>
</dbReference>
<protein>
    <submittedName>
        <fullName evidence="6">Tetratricopeptide repeat protein</fullName>
    </submittedName>
</protein>
<organism evidence="6 7">
    <name type="scientific">Leisingera caerulea</name>
    <name type="common">Phaeobacter caeruleus</name>
    <dbReference type="NCBI Taxonomy" id="506591"/>
    <lineage>
        <taxon>Bacteria</taxon>
        <taxon>Pseudomonadati</taxon>
        <taxon>Pseudomonadota</taxon>
        <taxon>Alphaproteobacteria</taxon>
        <taxon>Rhodobacterales</taxon>
        <taxon>Roseobacteraceae</taxon>
        <taxon>Leisingera</taxon>
    </lineage>
</organism>
<evidence type="ECO:0000256" key="2">
    <source>
        <dbReference type="ARBA" id="ARBA00022803"/>
    </source>
</evidence>
<name>A0A9Q9M465_LEICA</name>
<feature type="region of interest" description="Disordered" evidence="4">
    <location>
        <begin position="20"/>
        <end position="39"/>
    </location>
</feature>
<evidence type="ECO:0000256" key="4">
    <source>
        <dbReference type="SAM" id="MobiDB-lite"/>
    </source>
</evidence>
<dbReference type="RefSeq" id="WP_259972373.1">
    <property type="nucleotide sequence ID" value="NZ_CP081070.1"/>
</dbReference>
<dbReference type="InterPro" id="IPR011990">
    <property type="entry name" value="TPR-like_helical_dom_sf"/>
</dbReference>